<keyword evidence="1" id="KW-1277">Toxin-antitoxin system</keyword>
<evidence type="ECO:0008006" key="4">
    <source>
        <dbReference type="Google" id="ProtNLM"/>
    </source>
</evidence>
<dbReference type="InterPro" id="IPR007712">
    <property type="entry name" value="RelE/ParE_toxin"/>
</dbReference>
<dbReference type="NCBIfam" id="TIGR02385">
    <property type="entry name" value="RelE_StbE"/>
    <property type="match status" value="1"/>
</dbReference>
<dbReference type="Pfam" id="PF15738">
    <property type="entry name" value="YafQ_toxin"/>
    <property type="match status" value="1"/>
</dbReference>
<accession>A0A2M7Q890</accession>
<dbReference type="SUPFAM" id="SSF143011">
    <property type="entry name" value="RelE-like"/>
    <property type="match status" value="1"/>
</dbReference>
<dbReference type="EMBL" id="PFKZ01000020">
    <property type="protein sequence ID" value="PIY59667.1"/>
    <property type="molecule type" value="Genomic_DNA"/>
</dbReference>
<reference evidence="3" key="1">
    <citation type="submission" date="2017-09" db="EMBL/GenBank/DDBJ databases">
        <title>Depth-based differentiation of microbial function through sediment-hosted aquifers and enrichment of novel symbionts in the deep terrestrial subsurface.</title>
        <authorList>
            <person name="Probst A.J."/>
            <person name="Ladd B."/>
            <person name="Jarett J.K."/>
            <person name="Geller-Mcgrath D.E."/>
            <person name="Sieber C.M.K."/>
            <person name="Emerson J.B."/>
            <person name="Anantharaman K."/>
            <person name="Thomas B.C."/>
            <person name="Malmstrom R."/>
            <person name="Stieglmeier M."/>
            <person name="Klingl A."/>
            <person name="Woyke T."/>
            <person name="Ryan C.M."/>
            <person name="Banfield J.F."/>
        </authorList>
    </citation>
    <scope>NUCLEOTIDE SEQUENCE [LARGE SCALE GENOMIC DNA]</scope>
</reference>
<name>A0A2M7Q890_9BACT</name>
<sequence length="86" mass="10084">MIIQYAASFKGQYKKLPKKFQRQFNERLLIFLKNPSHLLLRVHPLKGKYAGYWSMNISGDLRAIYLIRKENIIIFALIGSHSNLYG</sequence>
<evidence type="ECO:0000313" key="3">
    <source>
        <dbReference type="Proteomes" id="UP000230363"/>
    </source>
</evidence>
<comment type="caution">
    <text evidence="2">The sequence shown here is derived from an EMBL/GenBank/DDBJ whole genome shotgun (WGS) entry which is preliminary data.</text>
</comment>
<proteinExistence type="predicted"/>
<evidence type="ECO:0000256" key="1">
    <source>
        <dbReference type="ARBA" id="ARBA00022649"/>
    </source>
</evidence>
<dbReference type="InterPro" id="IPR004386">
    <property type="entry name" value="Toxin_YafQ-like"/>
</dbReference>
<dbReference type="Gene3D" id="3.30.2310.20">
    <property type="entry name" value="RelE-like"/>
    <property type="match status" value="1"/>
</dbReference>
<dbReference type="AlphaFoldDB" id="A0A2M7Q890"/>
<organism evidence="2 3">
    <name type="scientific">Candidatus Wolfebacteria bacterium CG_4_10_14_0_8_um_filter_37_11</name>
    <dbReference type="NCBI Taxonomy" id="1975062"/>
    <lineage>
        <taxon>Bacteria</taxon>
        <taxon>Candidatus Wolfeibacteriota</taxon>
    </lineage>
</organism>
<protein>
    <recommendedName>
        <fullName evidence="4">Type II toxin-antitoxin system mRNA interferase toxin, RelE/StbE family</fullName>
    </recommendedName>
</protein>
<evidence type="ECO:0000313" key="2">
    <source>
        <dbReference type="EMBL" id="PIY59667.1"/>
    </source>
</evidence>
<dbReference type="Proteomes" id="UP000230363">
    <property type="component" value="Unassembled WGS sequence"/>
</dbReference>
<gene>
    <name evidence="2" type="ORF">COY96_00575</name>
</gene>
<dbReference type="InterPro" id="IPR035093">
    <property type="entry name" value="RelE/ParE_toxin_dom_sf"/>
</dbReference>